<evidence type="ECO:0000256" key="1">
    <source>
        <dbReference type="SAM" id="MobiDB-lite"/>
    </source>
</evidence>
<dbReference type="EMBL" id="BAAAGS010000012">
    <property type="protein sequence ID" value="GAA0524013.1"/>
    <property type="molecule type" value="Genomic_DNA"/>
</dbReference>
<evidence type="ECO:0000313" key="2">
    <source>
        <dbReference type="EMBL" id="GAA0524013.1"/>
    </source>
</evidence>
<reference evidence="3" key="1">
    <citation type="journal article" date="2019" name="Int. J. Syst. Evol. Microbiol.">
        <title>The Global Catalogue of Microorganisms (GCM) 10K type strain sequencing project: providing services to taxonomists for standard genome sequencing and annotation.</title>
        <authorList>
            <consortium name="The Broad Institute Genomics Platform"/>
            <consortium name="The Broad Institute Genome Sequencing Center for Infectious Disease"/>
            <person name="Wu L."/>
            <person name="Ma J."/>
        </authorList>
    </citation>
    <scope>NUCLEOTIDE SEQUENCE [LARGE SCALE GENOMIC DNA]</scope>
    <source>
        <strain evidence="3">JCM 10303</strain>
    </source>
</reference>
<gene>
    <name evidence="2" type="ORF">GCM10009533_24130</name>
</gene>
<proteinExistence type="predicted"/>
<organism evidence="2 3">
    <name type="scientific">Saccharopolyspora erythraea</name>
    <name type="common">Streptomyces erythraeus</name>
    <dbReference type="NCBI Taxonomy" id="1836"/>
    <lineage>
        <taxon>Bacteria</taxon>
        <taxon>Bacillati</taxon>
        <taxon>Actinomycetota</taxon>
        <taxon>Actinomycetes</taxon>
        <taxon>Pseudonocardiales</taxon>
        <taxon>Pseudonocardiaceae</taxon>
        <taxon>Saccharopolyspora</taxon>
    </lineage>
</organism>
<comment type="caution">
    <text evidence="2">The sequence shown here is derived from an EMBL/GenBank/DDBJ whole genome shotgun (WGS) entry which is preliminary data.</text>
</comment>
<evidence type="ECO:0000313" key="3">
    <source>
        <dbReference type="Proteomes" id="UP001500729"/>
    </source>
</evidence>
<name>A0ABP3MSC0_SACER</name>
<keyword evidence="3" id="KW-1185">Reference proteome</keyword>
<feature type="compositionally biased region" description="Basic and acidic residues" evidence="1">
    <location>
        <begin position="235"/>
        <end position="246"/>
    </location>
</feature>
<dbReference type="Proteomes" id="UP001500729">
    <property type="component" value="Unassembled WGS sequence"/>
</dbReference>
<feature type="region of interest" description="Disordered" evidence="1">
    <location>
        <begin position="235"/>
        <end position="319"/>
    </location>
</feature>
<protein>
    <submittedName>
        <fullName evidence="2">Uncharacterized protein</fullName>
    </submittedName>
</protein>
<sequence length="319" mass="32599">MSVASLTALGGVTTADGVSVATPAVDGGGGPVAGRVLPTRAELAAVLPWPGLRRGSTVAVHGSVSLLFALLAEATDQGSWAAVVGLPGLGLVAAAEAGVEIARLALVPQPGDDPVGVIAALLDGVDLVVVGGPHRLLESDARRLSTRARNRGAVLVPFGEWPGVEVRLQCVRGRWLGLGNGHGHLREREVTVQSSGRGAASRPRSCRLLLPGEGGALAAARPEDERSAIRALHPEPAPEHSEERPDAFAGSPDAFAAPSEPSGAGPDTPDTPDVRTPHRRPSTRPLPSGPANAHPGGRPQPSEPRDDRSAVRPLRPVAG</sequence>
<dbReference type="RefSeq" id="WP_009943419.1">
    <property type="nucleotide sequence ID" value="NZ_BAAAGS010000012.1"/>
</dbReference>
<accession>A0ABP3MSC0</accession>